<evidence type="ECO:0000313" key="2">
    <source>
        <dbReference type="Proteomes" id="UP001064048"/>
    </source>
</evidence>
<name>A0ACC0JM85_CHOFU</name>
<comment type="caution">
    <text evidence="1">The sequence shown here is derived from an EMBL/GenBank/DDBJ whole genome shotgun (WGS) entry which is preliminary data.</text>
</comment>
<organism evidence="1 2">
    <name type="scientific">Choristoneura fumiferana</name>
    <name type="common">Spruce budworm moth</name>
    <name type="synonym">Archips fumiferana</name>
    <dbReference type="NCBI Taxonomy" id="7141"/>
    <lineage>
        <taxon>Eukaryota</taxon>
        <taxon>Metazoa</taxon>
        <taxon>Ecdysozoa</taxon>
        <taxon>Arthropoda</taxon>
        <taxon>Hexapoda</taxon>
        <taxon>Insecta</taxon>
        <taxon>Pterygota</taxon>
        <taxon>Neoptera</taxon>
        <taxon>Endopterygota</taxon>
        <taxon>Lepidoptera</taxon>
        <taxon>Glossata</taxon>
        <taxon>Ditrysia</taxon>
        <taxon>Tortricoidea</taxon>
        <taxon>Tortricidae</taxon>
        <taxon>Tortricinae</taxon>
        <taxon>Choristoneura</taxon>
    </lineage>
</organism>
<accession>A0ACC0JM85</accession>
<gene>
    <name evidence="1" type="ORF">MSG28_006877</name>
</gene>
<proteinExistence type="predicted"/>
<evidence type="ECO:0000313" key="1">
    <source>
        <dbReference type="EMBL" id="KAI8424975.1"/>
    </source>
</evidence>
<sequence>MPKRDKPLVLLEEFRVKNAPEDYGMADKKWNFKKFVKGFSIDIKRMENSEMEFDLIGIQPAFANAFRRLMLSEVPSMAIEKVMIKNNTSIIQDEVLAHRLGLIPLKADPRLFEYRPEDATEGTEFDTLEFTLKVKCTANTAQSKDSYRTEDLYINHSVYSSQIKWHPIGNQASVYKEADVGSVHDNILISKMRPGHELDLHLVAVKGIGKDHAKFSPVATASYRLLPEIKLTREVSGSQATLLQSCFSPGVIGLGPDGKAFVRDARYDTCSRNVYRYDEIKDAVILSRVRDHFIFNVESVGAMSPNIIFVEAVKILKDKCKSLLDELNKF</sequence>
<dbReference type="Proteomes" id="UP001064048">
    <property type="component" value="Chromosome 11"/>
</dbReference>
<dbReference type="EMBL" id="CM046111">
    <property type="protein sequence ID" value="KAI8424975.1"/>
    <property type="molecule type" value="Genomic_DNA"/>
</dbReference>
<keyword evidence="2" id="KW-1185">Reference proteome</keyword>
<protein>
    <submittedName>
        <fullName evidence="1">Uncharacterized protein</fullName>
    </submittedName>
</protein>
<reference evidence="1 2" key="1">
    <citation type="journal article" date="2022" name="Genome Biol. Evol.">
        <title>The Spruce Budworm Genome: Reconstructing the Evolutionary History of Antifreeze Proteins.</title>
        <authorList>
            <person name="Beliveau C."/>
            <person name="Gagne P."/>
            <person name="Picq S."/>
            <person name="Vernygora O."/>
            <person name="Keeling C.I."/>
            <person name="Pinkney K."/>
            <person name="Doucet D."/>
            <person name="Wen F."/>
            <person name="Johnston J.S."/>
            <person name="Maaroufi H."/>
            <person name="Boyle B."/>
            <person name="Laroche J."/>
            <person name="Dewar K."/>
            <person name="Juretic N."/>
            <person name="Blackburn G."/>
            <person name="Nisole A."/>
            <person name="Brunet B."/>
            <person name="Brandao M."/>
            <person name="Lumley L."/>
            <person name="Duan J."/>
            <person name="Quan G."/>
            <person name="Lucarotti C.J."/>
            <person name="Roe A.D."/>
            <person name="Sperling F.A.H."/>
            <person name="Levesque R.C."/>
            <person name="Cusson M."/>
        </authorList>
    </citation>
    <scope>NUCLEOTIDE SEQUENCE [LARGE SCALE GENOMIC DNA]</scope>
    <source>
        <strain evidence="1">Glfc:IPQL:Cfum</strain>
    </source>
</reference>